<dbReference type="SUPFAM" id="SSF46785">
    <property type="entry name" value="Winged helix' DNA-binding domain"/>
    <property type="match status" value="1"/>
</dbReference>
<protein>
    <submittedName>
        <fullName evidence="6">Winged helix-turn-helix transcriptional regulator</fullName>
    </submittedName>
</protein>
<dbReference type="InterPro" id="IPR051011">
    <property type="entry name" value="Metal_resp_trans_reg"/>
</dbReference>
<dbReference type="InterPro" id="IPR045981">
    <property type="entry name" value="DUF5937"/>
</dbReference>
<dbReference type="SMART" id="SM00419">
    <property type="entry name" value="HTH_CRP"/>
    <property type="match status" value="1"/>
</dbReference>
<accession>A0A7X1J8H4</accession>
<keyword evidence="3" id="KW-0804">Transcription</keyword>
<dbReference type="EMBL" id="JACMSF010000045">
    <property type="protein sequence ID" value="MBC2906148.1"/>
    <property type="molecule type" value="Genomic_DNA"/>
</dbReference>
<dbReference type="RefSeq" id="WP_186285981.1">
    <property type="nucleotide sequence ID" value="NZ_JACMSF010000045.1"/>
</dbReference>
<evidence type="ECO:0000256" key="2">
    <source>
        <dbReference type="ARBA" id="ARBA00023125"/>
    </source>
</evidence>
<evidence type="ECO:0000256" key="1">
    <source>
        <dbReference type="ARBA" id="ARBA00023015"/>
    </source>
</evidence>
<evidence type="ECO:0000256" key="3">
    <source>
        <dbReference type="ARBA" id="ARBA00023163"/>
    </source>
</evidence>
<dbReference type="GO" id="GO:0003700">
    <property type="term" value="F:DNA-binding transcription factor activity"/>
    <property type="evidence" value="ECO:0007669"/>
    <property type="project" value="InterPro"/>
</dbReference>
<feature type="region of interest" description="Disordered" evidence="4">
    <location>
        <begin position="325"/>
        <end position="350"/>
    </location>
</feature>
<dbReference type="GO" id="GO:0003677">
    <property type="term" value="F:DNA binding"/>
    <property type="evidence" value="ECO:0007669"/>
    <property type="project" value="UniProtKB-KW"/>
</dbReference>
<keyword evidence="2" id="KW-0238">DNA-binding</keyword>
<dbReference type="InterPro" id="IPR001845">
    <property type="entry name" value="HTH_ArsR_DNA-bd_dom"/>
</dbReference>
<dbReference type="InterPro" id="IPR011991">
    <property type="entry name" value="ArsR-like_HTH"/>
</dbReference>
<keyword evidence="1" id="KW-0805">Transcription regulation</keyword>
<proteinExistence type="predicted"/>
<dbReference type="SMART" id="SM00418">
    <property type="entry name" value="HTH_ARSR"/>
    <property type="match status" value="1"/>
</dbReference>
<dbReference type="PANTHER" id="PTHR43132:SF6">
    <property type="entry name" value="HTH-TYPE TRANSCRIPTIONAL REPRESSOR CZRA"/>
    <property type="match status" value="1"/>
</dbReference>
<dbReference type="Pfam" id="PF19361">
    <property type="entry name" value="DUF5937"/>
    <property type="match status" value="2"/>
</dbReference>
<dbReference type="Proteomes" id="UP000584670">
    <property type="component" value="Unassembled WGS sequence"/>
</dbReference>
<evidence type="ECO:0000313" key="7">
    <source>
        <dbReference type="Proteomes" id="UP000584670"/>
    </source>
</evidence>
<dbReference type="AlphaFoldDB" id="A0A7X1J8H4"/>
<dbReference type="Gene3D" id="1.10.10.10">
    <property type="entry name" value="Winged helix-like DNA-binding domain superfamily/Winged helix DNA-binding domain"/>
    <property type="match status" value="1"/>
</dbReference>
<reference evidence="6 7" key="1">
    <citation type="submission" date="2020-08" db="EMBL/GenBank/DDBJ databases">
        <title>Streptomyces sp. PSKA01 genome sequencing and assembly.</title>
        <authorList>
            <person name="Mandal S."/>
            <person name="Maiti P.K."/>
            <person name="Das P."/>
        </authorList>
    </citation>
    <scope>NUCLEOTIDE SEQUENCE [LARGE SCALE GENOMIC DNA]</scope>
    <source>
        <strain evidence="6 7">PSKA01</strain>
    </source>
</reference>
<keyword evidence="7" id="KW-1185">Reference proteome</keyword>
<evidence type="ECO:0000313" key="6">
    <source>
        <dbReference type="EMBL" id="MBC2906148.1"/>
    </source>
</evidence>
<dbReference type="PROSITE" id="PS50987">
    <property type="entry name" value="HTH_ARSR_2"/>
    <property type="match status" value="1"/>
</dbReference>
<feature type="domain" description="HTH arsR-type" evidence="5">
    <location>
        <begin position="244"/>
        <end position="337"/>
    </location>
</feature>
<name>A0A7X1J8H4_9ACTN</name>
<dbReference type="Pfam" id="PF01022">
    <property type="entry name" value="HTH_5"/>
    <property type="match status" value="1"/>
</dbReference>
<organism evidence="6 7">
    <name type="scientific">Streptomyces cupreus</name>
    <dbReference type="NCBI Taxonomy" id="2759956"/>
    <lineage>
        <taxon>Bacteria</taxon>
        <taxon>Bacillati</taxon>
        <taxon>Actinomycetota</taxon>
        <taxon>Actinomycetes</taxon>
        <taxon>Kitasatosporales</taxon>
        <taxon>Streptomycetaceae</taxon>
        <taxon>Streptomyces</taxon>
    </lineage>
</organism>
<dbReference type="CDD" id="cd00090">
    <property type="entry name" value="HTH_ARSR"/>
    <property type="match status" value="1"/>
</dbReference>
<dbReference type="InterPro" id="IPR036388">
    <property type="entry name" value="WH-like_DNA-bd_sf"/>
</dbReference>
<sequence length="350" mass="37955">METELEFSAGDLARLRFAVSPLWEVGTSFRLLAAGRAHPVHRRWIEQVRPRVAAAGLDRDRLAELVPCDGYVPDFLNPAPTGPAPTLAEELTALRAAPAERIRRDLVRLEREQGLSLGPRLRALYDEPQAQLPKVAEEIETYWQLALAPYWARIRAVLDADVLHRARQLAEHGVAHLLNDLHTVAGWEGATLRLRQRRRGMSRAAAGAGLVLVPSAFTGPGLLTRVTPPDPPQLAYPARGTGTLWQPRPTPAADALAAVLGRSRTRLLAELEIPAATTDLARRTGLSPAAVSQSLTALRDAGLVSAHRAGRWVLYARTATADALLTSRAPESAEPSPPAPPGRPEPTARR</sequence>
<dbReference type="InterPro" id="IPR036390">
    <property type="entry name" value="WH_DNA-bd_sf"/>
</dbReference>
<feature type="compositionally biased region" description="Pro residues" evidence="4">
    <location>
        <begin position="335"/>
        <end position="344"/>
    </location>
</feature>
<evidence type="ECO:0000259" key="5">
    <source>
        <dbReference type="PROSITE" id="PS50987"/>
    </source>
</evidence>
<evidence type="ECO:0000256" key="4">
    <source>
        <dbReference type="SAM" id="MobiDB-lite"/>
    </source>
</evidence>
<dbReference type="InterPro" id="IPR012318">
    <property type="entry name" value="HTH_CRP"/>
</dbReference>
<comment type="caution">
    <text evidence="6">The sequence shown here is derived from an EMBL/GenBank/DDBJ whole genome shotgun (WGS) entry which is preliminary data.</text>
</comment>
<gene>
    <name evidence="6" type="ORF">H4N64_32260</name>
</gene>
<dbReference type="PANTHER" id="PTHR43132">
    <property type="entry name" value="ARSENICAL RESISTANCE OPERON REPRESSOR ARSR-RELATED"/>
    <property type="match status" value="1"/>
</dbReference>